<dbReference type="PANTHER" id="PTHR13604:SF0">
    <property type="entry name" value="ABASIC SITE PROCESSING PROTEIN HMCES"/>
    <property type="match status" value="1"/>
</dbReference>
<accession>A0A518H690</accession>
<dbReference type="InterPro" id="IPR003738">
    <property type="entry name" value="SRAP"/>
</dbReference>
<dbReference type="GO" id="GO:0008233">
    <property type="term" value="F:peptidase activity"/>
    <property type="evidence" value="ECO:0007669"/>
    <property type="project" value="UniProtKB-KW"/>
</dbReference>
<dbReference type="EMBL" id="CP036426">
    <property type="protein sequence ID" value="QDV36350.1"/>
    <property type="molecule type" value="Genomic_DNA"/>
</dbReference>
<dbReference type="GO" id="GO:0003697">
    <property type="term" value="F:single-stranded DNA binding"/>
    <property type="evidence" value="ECO:0007669"/>
    <property type="project" value="InterPro"/>
</dbReference>
<dbReference type="EC" id="3.4.-.-" evidence="8"/>
<evidence type="ECO:0000256" key="4">
    <source>
        <dbReference type="ARBA" id="ARBA00022801"/>
    </source>
</evidence>
<dbReference type="Proteomes" id="UP000317835">
    <property type="component" value="Chromosome"/>
</dbReference>
<keyword evidence="2 8" id="KW-0645">Protease</keyword>
<dbReference type="GO" id="GO:0106300">
    <property type="term" value="P:protein-DNA covalent cross-linking repair"/>
    <property type="evidence" value="ECO:0007669"/>
    <property type="project" value="InterPro"/>
</dbReference>
<dbReference type="AlphaFoldDB" id="A0A518H690"/>
<comment type="similarity">
    <text evidence="1 8">Belongs to the SOS response-associated peptidase family.</text>
</comment>
<protein>
    <recommendedName>
        <fullName evidence="8">Abasic site processing protein</fullName>
        <ecNumber evidence="8">3.4.-.-</ecNumber>
    </recommendedName>
</protein>
<evidence type="ECO:0000313" key="9">
    <source>
        <dbReference type="EMBL" id="QDV36350.1"/>
    </source>
</evidence>
<dbReference type="KEGG" id="tpla:ElP_42700"/>
<evidence type="ECO:0000256" key="2">
    <source>
        <dbReference type="ARBA" id="ARBA00022670"/>
    </source>
</evidence>
<evidence type="ECO:0000256" key="1">
    <source>
        <dbReference type="ARBA" id="ARBA00008136"/>
    </source>
</evidence>
<keyword evidence="5" id="KW-0190">Covalent protein-DNA linkage</keyword>
<keyword evidence="3" id="KW-0227">DNA damage</keyword>
<dbReference type="PANTHER" id="PTHR13604">
    <property type="entry name" value="DC12-RELATED"/>
    <property type="match status" value="1"/>
</dbReference>
<evidence type="ECO:0000256" key="7">
    <source>
        <dbReference type="ARBA" id="ARBA00023239"/>
    </source>
</evidence>
<gene>
    <name evidence="9" type="primary">yedK_3</name>
    <name evidence="9" type="ORF">ElP_42700</name>
</gene>
<keyword evidence="7" id="KW-0456">Lyase</keyword>
<dbReference type="Pfam" id="PF02586">
    <property type="entry name" value="SRAP"/>
    <property type="match status" value="1"/>
</dbReference>
<dbReference type="GO" id="GO:0016829">
    <property type="term" value="F:lyase activity"/>
    <property type="evidence" value="ECO:0007669"/>
    <property type="project" value="UniProtKB-KW"/>
</dbReference>
<keyword evidence="4 8" id="KW-0378">Hydrolase</keyword>
<evidence type="ECO:0000256" key="3">
    <source>
        <dbReference type="ARBA" id="ARBA00022763"/>
    </source>
</evidence>
<evidence type="ECO:0000313" key="10">
    <source>
        <dbReference type="Proteomes" id="UP000317835"/>
    </source>
</evidence>
<dbReference type="GO" id="GO:0006508">
    <property type="term" value="P:proteolysis"/>
    <property type="evidence" value="ECO:0007669"/>
    <property type="project" value="UniProtKB-KW"/>
</dbReference>
<sequence>MCGRYTLRKSKAELAEHFGVDVPEVVRYNIAPSQWLPAITSDAVKLLKWGFLPCWSKEPKVSFSNINARRETVATSNAYRGSFRKKRCLVPSDGFYEWAPGTPKRPHHFRLKSGDSSLIPT</sequence>
<dbReference type="RefSeq" id="WP_145272548.1">
    <property type="nucleotide sequence ID" value="NZ_CP036426.1"/>
</dbReference>
<name>A0A518H690_9BACT</name>
<reference evidence="9 10" key="1">
    <citation type="submission" date="2019-02" db="EMBL/GenBank/DDBJ databases">
        <title>Deep-cultivation of Planctomycetes and their phenomic and genomic characterization uncovers novel biology.</title>
        <authorList>
            <person name="Wiegand S."/>
            <person name="Jogler M."/>
            <person name="Boedeker C."/>
            <person name="Pinto D."/>
            <person name="Vollmers J."/>
            <person name="Rivas-Marin E."/>
            <person name="Kohn T."/>
            <person name="Peeters S.H."/>
            <person name="Heuer A."/>
            <person name="Rast P."/>
            <person name="Oberbeckmann S."/>
            <person name="Bunk B."/>
            <person name="Jeske O."/>
            <person name="Meyerdierks A."/>
            <person name="Storesund J.E."/>
            <person name="Kallscheuer N."/>
            <person name="Luecker S."/>
            <person name="Lage O.M."/>
            <person name="Pohl T."/>
            <person name="Merkel B.J."/>
            <person name="Hornburger P."/>
            <person name="Mueller R.-W."/>
            <person name="Bruemmer F."/>
            <person name="Labrenz M."/>
            <person name="Spormann A.M."/>
            <person name="Op den Camp H."/>
            <person name="Overmann J."/>
            <person name="Amann R."/>
            <person name="Jetten M.S.M."/>
            <person name="Mascher T."/>
            <person name="Medema M.H."/>
            <person name="Devos D.P."/>
            <person name="Kaster A.-K."/>
            <person name="Ovreas L."/>
            <person name="Rohde M."/>
            <person name="Galperin M.Y."/>
            <person name="Jogler C."/>
        </authorList>
    </citation>
    <scope>NUCLEOTIDE SEQUENCE [LARGE SCALE GENOMIC DNA]</scope>
    <source>
        <strain evidence="9 10">ElP</strain>
    </source>
</reference>
<evidence type="ECO:0000256" key="8">
    <source>
        <dbReference type="RuleBase" id="RU364100"/>
    </source>
</evidence>
<dbReference type="Gene3D" id="3.90.1680.10">
    <property type="entry name" value="SOS response associated peptidase-like"/>
    <property type="match status" value="1"/>
</dbReference>
<evidence type="ECO:0000256" key="6">
    <source>
        <dbReference type="ARBA" id="ARBA00023125"/>
    </source>
</evidence>
<proteinExistence type="inferred from homology"/>
<dbReference type="OrthoDB" id="9782620at2"/>
<evidence type="ECO:0000256" key="5">
    <source>
        <dbReference type="ARBA" id="ARBA00023124"/>
    </source>
</evidence>
<keyword evidence="10" id="KW-1185">Reference proteome</keyword>
<dbReference type="InterPro" id="IPR036590">
    <property type="entry name" value="SRAP-like"/>
</dbReference>
<organism evidence="9 10">
    <name type="scientific">Tautonia plasticadhaerens</name>
    <dbReference type="NCBI Taxonomy" id="2527974"/>
    <lineage>
        <taxon>Bacteria</taxon>
        <taxon>Pseudomonadati</taxon>
        <taxon>Planctomycetota</taxon>
        <taxon>Planctomycetia</taxon>
        <taxon>Isosphaerales</taxon>
        <taxon>Isosphaeraceae</taxon>
        <taxon>Tautonia</taxon>
    </lineage>
</organism>
<dbReference type="SUPFAM" id="SSF143081">
    <property type="entry name" value="BB1717-like"/>
    <property type="match status" value="1"/>
</dbReference>
<keyword evidence="6" id="KW-0238">DNA-binding</keyword>